<dbReference type="WBParaSite" id="maker-uti_cns_0047881-snap-gene-0.15-mRNA-1">
    <property type="protein sequence ID" value="maker-uti_cns_0047881-snap-gene-0.15-mRNA-1"/>
    <property type="gene ID" value="maker-uti_cns_0047881-snap-gene-0.15"/>
</dbReference>
<dbReference type="WBParaSite" id="maker-uti_cns_0001338-snap-gene-0.22-mRNA-1">
    <property type="protein sequence ID" value="maker-uti_cns_0001338-snap-gene-0.22-mRNA-1"/>
    <property type="gene ID" value="maker-uti_cns_0001338-snap-gene-0.22"/>
</dbReference>
<dbReference type="Proteomes" id="UP000095280">
    <property type="component" value="Unplaced"/>
</dbReference>
<keyword evidence="1" id="KW-1185">Reference proteome</keyword>
<protein>
    <submittedName>
        <fullName evidence="2 3">CUB domain-containing protein</fullName>
    </submittedName>
</protein>
<sequence>MDSFHHRDETLVPLIQDEPHGKQGIRCYWQVSLPYASGPTRLSLIGQPLRSGDRAETSDRSDGMNFSVYIRTNSKTTRFDLVAGLFLTISLPSGGHISAVFSNNSTERRGSRVGLRIVHPIKNHCATDMLSFRGDCYALSRIFQNMTAAMSSIRGDAQLASFSSMTEIREFIAASKEL</sequence>
<evidence type="ECO:0000313" key="1">
    <source>
        <dbReference type="Proteomes" id="UP000095280"/>
    </source>
</evidence>
<evidence type="ECO:0000313" key="3">
    <source>
        <dbReference type="WBParaSite" id="maker-uti_cns_0047881-snap-gene-0.15-mRNA-1"/>
    </source>
</evidence>
<name>A0A1I8GAZ2_9PLAT</name>
<dbReference type="AlphaFoldDB" id="A0A1I8GAZ2"/>
<organism evidence="1 2">
    <name type="scientific">Macrostomum lignano</name>
    <dbReference type="NCBI Taxonomy" id="282301"/>
    <lineage>
        <taxon>Eukaryota</taxon>
        <taxon>Metazoa</taxon>
        <taxon>Spiralia</taxon>
        <taxon>Lophotrochozoa</taxon>
        <taxon>Platyhelminthes</taxon>
        <taxon>Rhabditophora</taxon>
        <taxon>Macrostomorpha</taxon>
        <taxon>Macrostomida</taxon>
        <taxon>Macrostomidae</taxon>
        <taxon>Macrostomum</taxon>
    </lineage>
</organism>
<evidence type="ECO:0000313" key="2">
    <source>
        <dbReference type="WBParaSite" id="maker-uti_cns_0001338-snap-gene-0.22-mRNA-1"/>
    </source>
</evidence>
<reference evidence="2 3" key="1">
    <citation type="submission" date="2016-11" db="UniProtKB">
        <authorList>
            <consortium name="WormBaseParasite"/>
        </authorList>
    </citation>
    <scope>IDENTIFICATION</scope>
</reference>
<proteinExistence type="predicted"/>
<accession>A0A1I8GAZ2</accession>